<dbReference type="InterPro" id="IPR038570">
    <property type="entry name" value="HicA_sf"/>
</dbReference>
<evidence type="ECO:0000256" key="3">
    <source>
        <dbReference type="ARBA" id="ARBA00022759"/>
    </source>
</evidence>
<evidence type="ECO:0000256" key="1">
    <source>
        <dbReference type="ARBA" id="ARBA00022649"/>
    </source>
</evidence>
<proteinExistence type="predicted"/>
<keyword evidence="1" id="KW-1277">Toxin-antitoxin system</keyword>
<sequence length="73" mass="8348">MLYYSVISTTKGSYVKYNEFKRWLKAQGVEFTTQRGSHILIRLNGKTSVFPDHGAKEIGTGLVNKIKRDLDLK</sequence>
<dbReference type="EMBL" id="BK014722">
    <property type="protein sequence ID" value="DAD69492.1"/>
    <property type="molecule type" value="Genomic_DNA"/>
</dbReference>
<keyword evidence="2" id="KW-0540">Nuclease</keyword>
<keyword evidence="4" id="KW-0378">Hydrolase</keyword>
<dbReference type="GO" id="GO:0004519">
    <property type="term" value="F:endonuclease activity"/>
    <property type="evidence" value="ECO:0007669"/>
    <property type="project" value="UniProtKB-KW"/>
</dbReference>
<dbReference type="Gene3D" id="3.30.920.30">
    <property type="entry name" value="Hypothetical protein"/>
    <property type="match status" value="1"/>
</dbReference>
<accession>A0A8S5LHH0</accession>
<reference evidence="7" key="1">
    <citation type="journal article" date="2021" name="Proc. Natl. Acad. Sci. U.S.A.">
        <title>A Catalog of Tens of Thousands of Viruses from Human Metagenomes Reveals Hidden Associations with Chronic Diseases.</title>
        <authorList>
            <person name="Tisza M.J."/>
            <person name="Buck C.B."/>
        </authorList>
    </citation>
    <scope>NUCLEOTIDE SEQUENCE</scope>
    <source>
        <strain evidence="7">CtR0j7</strain>
    </source>
</reference>
<keyword evidence="3" id="KW-0255">Endonuclease</keyword>
<evidence type="ECO:0000313" key="7">
    <source>
        <dbReference type="EMBL" id="DAD69492.1"/>
    </source>
</evidence>
<evidence type="ECO:0000256" key="6">
    <source>
        <dbReference type="ARBA" id="ARBA00023016"/>
    </source>
</evidence>
<dbReference type="GO" id="GO:0003729">
    <property type="term" value="F:mRNA binding"/>
    <property type="evidence" value="ECO:0007669"/>
    <property type="project" value="InterPro"/>
</dbReference>
<name>A0A8S5LHH0_9CAUD</name>
<protein>
    <submittedName>
        <fullName evidence="7">HicA toxin</fullName>
    </submittedName>
</protein>
<evidence type="ECO:0000256" key="4">
    <source>
        <dbReference type="ARBA" id="ARBA00022801"/>
    </source>
</evidence>
<dbReference type="SUPFAM" id="SSF54786">
    <property type="entry name" value="YcfA/nrd intein domain"/>
    <property type="match status" value="1"/>
</dbReference>
<evidence type="ECO:0000256" key="5">
    <source>
        <dbReference type="ARBA" id="ARBA00022884"/>
    </source>
</evidence>
<organism evidence="7">
    <name type="scientific">Siphoviridae sp. ctR0j7</name>
    <dbReference type="NCBI Taxonomy" id="2823580"/>
    <lineage>
        <taxon>Viruses</taxon>
        <taxon>Duplodnaviria</taxon>
        <taxon>Heunggongvirae</taxon>
        <taxon>Uroviricota</taxon>
        <taxon>Caudoviricetes</taxon>
    </lineage>
</organism>
<keyword evidence="5" id="KW-0694">RNA-binding</keyword>
<keyword evidence="6" id="KW-0346">Stress response</keyword>
<dbReference type="Pfam" id="PF07927">
    <property type="entry name" value="HicA_toxin"/>
    <property type="match status" value="1"/>
</dbReference>
<dbReference type="GO" id="GO:0016787">
    <property type="term" value="F:hydrolase activity"/>
    <property type="evidence" value="ECO:0007669"/>
    <property type="project" value="UniProtKB-KW"/>
</dbReference>
<evidence type="ECO:0000256" key="2">
    <source>
        <dbReference type="ARBA" id="ARBA00022722"/>
    </source>
</evidence>
<dbReference type="InterPro" id="IPR012933">
    <property type="entry name" value="HicA_mRNA_interferase"/>
</dbReference>